<feature type="region of interest" description="Disordered" evidence="1">
    <location>
        <begin position="24"/>
        <end position="56"/>
    </location>
</feature>
<keyword evidence="3" id="KW-1185">Reference proteome</keyword>
<organism evidence="2 3">
    <name type="scientific">Ramlibacter terrae</name>
    <dbReference type="NCBI Taxonomy" id="2732511"/>
    <lineage>
        <taxon>Bacteria</taxon>
        <taxon>Pseudomonadati</taxon>
        <taxon>Pseudomonadota</taxon>
        <taxon>Betaproteobacteria</taxon>
        <taxon>Burkholderiales</taxon>
        <taxon>Comamonadaceae</taxon>
        <taxon>Ramlibacter</taxon>
    </lineage>
</organism>
<sequence>MPYPDTAHAAYRVDPVLVQWGSRVEPVAGSPPSPASNRCPTTPKGQSGSRSAGTPVDVMCPLDLDTYVFPQDLKSGTVAGSQRTAYERVLACMGR</sequence>
<reference evidence="2 3" key="1">
    <citation type="submission" date="2020-05" db="EMBL/GenBank/DDBJ databases">
        <title>Ramlibacter rhizophilus sp. nov., isolated from rhizosphere soil of national flower Mugunghwa from South Korea.</title>
        <authorList>
            <person name="Zheng-Fei Y."/>
            <person name="Huan T."/>
        </authorList>
    </citation>
    <scope>NUCLEOTIDE SEQUENCE [LARGE SCALE GENOMIC DNA]</scope>
    <source>
        <strain evidence="2 3">H242</strain>
    </source>
</reference>
<protein>
    <submittedName>
        <fullName evidence="2">Uncharacterized protein</fullName>
    </submittedName>
</protein>
<evidence type="ECO:0000313" key="2">
    <source>
        <dbReference type="EMBL" id="QJW85652.1"/>
    </source>
</evidence>
<feature type="compositionally biased region" description="Polar residues" evidence="1">
    <location>
        <begin position="35"/>
        <end position="52"/>
    </location>
</feature>
<dbReference type="Proteomes" id="UP000500826">
    <property type="component" value="Chromosome"/>
</dbReference>
<evidence type="ECO:0000313" key="3">
    <source>
        <dbReference type="Proteomes" id="UP000500826"/>
    </source>
</evidence>
<proteinExistence type="predicted"/>
<gene>
    <name evidence="2" type="ORF">HK414_27780</name>
</gene>
<evidence type="ECO:0000256" key="1">
    <source>
        <dbReference type="SAM" id="MobiDB-lite"/>
    </source>
</evidence>
<name>A0ABX6P802_9BURK</name>
<accession>A0ABX6P802</accession>
<dbReference type="EMBL" id="CP053418">
    <property type="protein sequence ID" value="QJW85652.1"/>
    <property type="molecule type" value="Genomic_DNA"/>
</dbReference>